<dbReference type="AlphaFoldDB" id="A0AAV9XW71"/>
<sequence length="673" mass="79772">MNFHENCLLFMKIESEADSELENYELGSSEGCCSETLSNLIDTVSEKICDCLYEVHEHRDLFDILSHYTRKLYVYNEYSNSVVLVDDTLRPHIIFLLKKYWLVVNGVLKRIDLTIVNQEIEMLFEDDYSTLSIEKLLDNLYHIYIPIFFFRGIKLSSLLINKLFRVEMNLFQELSLALKYKTIQHLYNSLFSNCRLLSSKEKDTEKFRSNMPNIGSEIATLKSIQDRTSAMLNIISYKNDDSSIGNELKSDVCDYLLKIWDEYRKLGIEEDFIAQILKSRYLPSKDIKCQIIFTLLFHIKQLDIFEDLLRQSLENSFNDYSIAYLIYYKWKSIFVDKDTNESKNKKCHFYSLEELRVFMWNNYIIKLISKKDNYFYKIQGTLLACCFLSEVIQYSIELSNEERKIIMDVLFLLFEDINEYIESKDLFESKLERSILPGSLNTEFMISLNKFVITIKCVANINFESVETAKSIFYQLASIVLCDDFMFKKFICHTILFDYYERYFLKLTKTEHLFQVDLFNNYIFLFGSIPIQVITSGMKSTSEIILDFGSIFGFSLRKFEPSIHYNNSINLVQLLEDTIHQINIRKKENIKNLILIYIDLLKRFSQYLVNIKIITRSKNYIKFSDLDSFYSYIILFTHLNYCFKNNLPDLNEHTIRSFNSLPKPKYGQDEILF</sequence>
<proteinExistence type="predicted"/>
<keyword evidence="2" id="KW-1185">Reference proteome</keyword>
<dbReference type="EMBL" id="JAWDEY010000032">
    <property type="protein sequence ID" value="KAK6588430.1"/>
    <property type="molecule type" value="Genomic_DNA"/>
</dbReference>
<reference evidence="1 2" key="1">
    <citation type="submission" date="2023-10" db="EMBL/GenBank/DDBJ databases">
        <title>Comparative genomics analysis reveals potential genetic determinants of host preference in Cryptosporidium xiaoi.</title>
        <authorList>
            <person name="Xiao L."/>
            <person name="Li J."/>
        </authorList>
    </citation>
    <scope>NUCLEOTIDE SEQUENCE [LARGE SCALE GENOMIC DNA]</scope>
    <source>
        <strain evidence="1 2">52996</strain>
    </source>
</reference>
<dbReference type="Proteomes" id="UP001311799">
    <property type="component" value="Unassembled WGS sequence"/>
</dbReference>
<gene>
    <name evidence="1" type="ORF">RS030_4670</name>
</gene>
<evidence type="ECO:0000313" key="1">
    <source>
        <dbReference type="EMBL" id="KAK6588430.1"/>
    </source>
</evidence>
<organism evidence="1 2">
    <name type="scientific">Cryptosporidium xiaoi</name>
    <dbReference type="NCBI Taxonomy" id="659607"/>
    <lineage>
        <taxon>Eukaryota</taxon>
        <taxon>Sar</taxon>
        <taxon>Alveolata</taxon>
        <taxon>Apicomplexa</taxon>
        <taxon>Conoidasida</taxon>
        <taxon>Coccidia</taxon>
        <taxon>Eucoccidiorida</taxon>
        <taxon>Eimeriorina</taxon>
        <taxon>Cryptosporidiidae</taxon>
        <taxon>Cryptosporidium</taxon>
    </lineage>
</organism>
<comment type="caution">
    <text evidence="1">The sequence shown here is derived from an EMBL/GenBank/DDBJ whole genome shotgun (WGS) entry which is preliminary data.</text>
</comment>
<evidence type="ECO:0000313" key="2">
    <source>
        <dbReference type="Proteomes" id="UP001311799"/>
    </source>
</evidence>
<name>A0AAV9XW71_9CRYT</name>
<accession>A0AAV9XW71</accession>
<protein>
    <submittedName>
        <fullName evidence="1">Uncharacterized protein</fullName>
    </submittedName>
</protein>